<dbReference type="SUPFAM" id="SSF53335">
    <property type="entry name" value="S-adenosyl-L-methionine-dependent methyltransferases"/>
    <property type="match status" value="1"/>
</dbReference>
<proteinExistence type="predicted"/>
<reference evidence="2 3" key="1">
    <citation type="submission" date="2021-01" db="EMBL/GenBank/DDBJ databases">
        <title>Whole genome shotgun sequence of Actinoplanes humidus NBRC 14915.</title>
        <authorList>
            <person name="Komaki H."/>
            <person name="Tamura T."/>
        </authorList>
    </citation>
    <scope>NUCLEOTIDE SEQUENCE [LARGE SCALE GENOMIC DNA]</scope>
    <source>
        <strain evidence="2 3">NBRC 14915</strain>
    </source>
</reference>
<keyword evidence="2" id="KW-0489">Methyltransferase</keyword>
<dbReference type="RefSeq" id="WP_203835335.1">
    <property type="nucleotide sequence ID" value="NZ_BAAATV010000004.1"/>
</dbReference>
<dbReference type="Proteomes" id="UP000603200">
    <property type="component" value="Unassembled WGS sequence"/>
</dbReference>
<evidence type="ECO:0000259" key="1">
    <source>
        <dbReference type="Pfam" id="PF08241"/>
    </source>
</evidence>
<accession>A0ABQ3ZHM8</accession>
<dbReference type="CDD" id="cd02440">
    <property type="entry name" value="AdoMet_MTases"/>
    <property type="match status" value="1"/>
</dbReference>
<keyword evidence="2" id="KW-0808">Transferase</keyword>
<organism evidence="2 3">
    <name type="scientific">Winogradskya humida</name>
    <dbReference type="NCBI Taxonomy" id="113566"/>
    <lineage>
        <taxon>Bacteria</taxon>
        <taxon>Bacillati</taxon>
        <taxon>Actinomycetota</taxon>
        <taxon>Actinomycetes</taxon>
        <taxon>Micromonosporales</taxon>
        <taxon>Micromonosporaceae</taxon>
        <taxon>Winogradskya</taxon>
    </lineage>
</organism>
<dbReference type="InterPro" id="IPR029063">
    <property type="entry name" value="SAM-dependent_MTases_sf"/>
</dbReference>
<sequence>MDPVTRTNRTAWETAGEKYVLERDDLLAQAVAGGSLHPFELELLRDVLDNHPRVVHLQSGDAMDDPDLVRAGAHSVLGVDFSAVAVATARRRAIDLGIPCNYVVAALPHVPVRSGSADLVYTGKGALIWMPDMTAWAGEVARLLRPGGHFFVYEQHPANPLWTWDPDVARIRPDRSYFGRSFVNYDFPANGAVEWQCTLGGIVTALITAGLEIRHLAEHSEPFWRMGGVEAAAWDGRLPNSFSLLARRPS</sequence>
<name>A0ABQ3ZHM8_9ACTN</name>
<keyword evidence="3" id="KW-1185">Reference proteome</keyword>
<dbReference type="InterPro" id="IPR013216">
    <property type="entry name" value="Methyltransf_11"/>
</dbReference>
<evidence type="ECO:0000313" key="3">
    <source>
        <dbReference type="Proteomes" id="UP000603200"/>
    </source>
</evidence>
<dbReference type="GO" id="GO:0032259">
    <property type="term" value="P:methylation"/>
    <property type="evidence" value="ECO:0007669"/>
    <property type="project" value="UniProtKB-KW"/>
</dbReference>
<dbReference type="Pfam" id="PF08241">
    <property type="entry name" value="Methyltransf_11"/>
    <property type="match status" value="1"/>
</dbReference>
<dbReference type="GO" id="GO:0008168">
    <property type="term" value="F:methyltransferase activity"/>
    <property type="evidence" value="ECO:0007669"/>
    <property type="project" value="UniProtKB-KW"/>
</dbReference>
<gene>
    <name evidence="2" type="ORF">Ahu01nite_011830</name>
</gene>
<dbReference type="Gene3D" id="3.40.50.150">
    <property type="entry name" value="Vaccinia Virus protein VP39"/>
    <property type="match status" value="1"/>
</dbReference>
<dbReference type="EMBL" id="BOMN01000013">
    <property type="protein sequence ID" value="GIE18081.1"/>
    <property type="molecule type" value="Genomic_DNA"/>
</dbReference>
<protein>
    <submittedName>
        <fullName evidence="2">Methyltransferase</fullName>
    </submittedName>
</protein>
<feature type="domain" description="Methyltransferase type 11" evidence="1">
    <location>
        <begin position="67"/>
        <end position="152"/>
    </location>
</feature>
<comment type="caution">
    <text evidence="2">The sequence shown here is derived from an EMBL/GenBank/DDBJ whole genome shotgun (WGS) entry which is preliminary data.</text>
</comment>
<evidence type="ECO:0000313" key="2">
    <source>
        <dbReference type="EMBL" id="GIE18081.1"/>
    </source>
</evidence>